<evidence type="ECO:0000313" key="3">
    <source>
        <dbReference type="Proteomes" id="UP001498476"/>
    </source>
</evidence>
<gene>
    <name evidence="2" type="ORF">QQX98_009984</name>
</gene>
<dbReference type="EMBL" id="JAZAVJ010000208">
    <property type="protein sequence ID" value="KAK7407869.1"/>
    <property type="molecule type" value="Genomic_DNA"/>
</dbReference>
<accession>A0ABR1GQZ6</accession>
<dbReference type="Proteomes" id="UP001498476">
    <property type="component" value="Unassembled WGS sequence"/>
</dbReference>
<proteinExistence type="predicted"/>
<feature type="compositionally biased region" description="Pro residues" evidence="1">
    <location>
        <begin position="47"/>
        <end position="64"/>
    </location>
</feature>
<comment type="caution">
    <text evidence="2">The sequence shown here is derived from an EMBL/GenBank/DDBJ whole genome shotgun (WGS) entry which is preliminary data.</text>
</comment>
<reference evidence="2 3" key="1">
    <citation type="journal article" date="2025" name="Microbiol. Resour. Announc.">
        <title>Draft genome sequences for Neonectria magnoliae and Neonectria punicea, canker pathogens of Liriodendron tulipifera and Acer saccharum in West Virginia.</title>
        <authorList>
            <person name="Petronek H.M."/>
            <person name="Kasson M.T."/>
            <person name="Metheny A.M."/>
            <person name="Stauder C.M."/>
            <person name="Lovett B."/>
            <person name="Lynch S.C."/>
            <person name="Garnas J.R."/>
            <person name="Kasson L.R."/>
            <person name="Stajich J.E."/>
        </authorList>
    </citation>
    <scope>NUCLEOTIDE SEQUENCE [LARGE SCALE GENOMIC DNA]</scope>
    <source>
        <strain evidence="2 3">NRRL 64653</strain>
    </source>
</reference>
<keyword evidence="3" id="KW-1185">Reference proteome</keyword>
<feature type="compositionally biased region" description="Basic and acidic residues" evidence="1">
    <location>
        <begin position="1"/>
        <end position="10"/>
    </location>
</feature>
<protein>
    <submittedName>
        <fullName evidence="2">Uncharacterized protein</fullName>
    </submittedName>
</protein>
<sequence>MARQEKRFDSDSSDSESARQPWFPPPPTAPIRVKTVRVRETPRPVEQIPPVPSVPTLLLPPPSPAFSDGPRSPLLERVRSKRRTIMERIEGWWDLELLEKRQTLFRGASSRKT</sequence>
<evidence type="ECO:0000313" key="2">
    <source>
        <dbReference type="EMBL" id="KAK7407869.1"/>
    </source>
</evidence>
<name>A0ABR1GQZ6_9HYPO</name>
<evidence type="ECO:0000256" key="1">
    <source>
        <dbReference type="SAM" id="MobiDB-lite"/>
    </source>
</evidence>
<organism evidence="2 3">
    <name type="scientific">Neonectria punicea</name>
    <dbReference type="NCBI Taxonomy" id="979145"/>
    <lineage>
        <taxon>Eukaryota</taxon>
        <taxon>Fungi</taxon>
        <taxon>Dikarya</taxon>
        <taxon>Ascomycota</taxon>
        <taxon>Pezizomycotina</taxon>
        <taxon>Sordariomycetes</taxon>
        <taxon>Hypocreomycetidae</taxon>
        <taxon>Hypocreales</taxon>
        <taxon>Nectriaceae</taxon>
        <taxon>Neonectria</taxon>
    </lineage>
</organism>
<feature type="region of interest" description="Disordered" evidence="1">
    <location>
        <begin position="1"/>
        <end position="72"/>
    </location>
</feature>